<protein>
    <submittedName>
        <fullName evidence="2">Uncharacterized protein</fullName>
    </submittedName>
</protein>
<name>A0A9R1CQZ0_9EURY</name>
<dbReference type="AlphaFoldDB" id="A0A9R1CQZ0"/>
<evidence type="ECO:0000313" key="3">
    <source>
        <dbReference type="Proteomes" id="UP001139494"/>
    </source>
</evidence>
<evidence type="ECO:0000313" key="2">
    <source>
        <dbReference type="EMBL" id="MCQ4333484.1"/>
    </source>
</evidence>
<dbReference type="EMBL" id="JAHLKM010000008">
    <property type="protein sequence ID" value="MCQ4333484.1"/>
    <property type="molecule type" value="Genomic_DNA"/>
</dbReference>
<dbReference type="RefSeq" id="WP_256029507.1">
    <property type="nucleotide sequence ID" value="NZ_JAHLKM010000008.1"/>
</dbReference>
<dbReference type="Proteomes" id="UP001139494">
    <property type="component" value="Unassembled WGS sequence"/>
</dbReference>
<comment type="caution">
    <text evidence="2">The sequence shown here is derived from an EMBL/GenBank/DDBJ whole genome shotgun (WGS) entry which is preliminary data.</text>
</comment>
<evidence type="ECO:0000256" key="1">
    <source>
        <dbReference type="SAM" id="MobiDB-lite"/>
    </source>
</evidence>
<accession>A0A9R1CQZ0</accession>
<reference evidence="2" key="1">
    <citation type="journal article" date="2023" name="Front. Microbiol.">
        <title>Genomic-based phylogenetic and metabolic analyses of the genus Natronomonas, and description of Natronomonas aquatica sp. nov.</title>
        <authorList>
            <person name="Garcia-Roldan A."/>
            <person name="Duran-Viseras A."/>
            <person name="de la Haba R.R."/>
            <person name="Corral P."/>
            <person name="Sanchez-Porro C."/>
            <person name="Ventosa A."/>
        </authorList>
    </citation>
    <scope>NUCLEOTIDE SEQUENCE</scope>
    <source>
        <strain evidence="2">F2-12</strain>
    </source>
</reference>
<gene>
    <name evidence="2" type="ORF">KM295_08325</name>
</gene>
<organism evidence="2 3">
    <name type="scientific">Natronomonas aquatica</name>
    <dbReference type="NCBI Taxonomy" id="2841590"/>
    <lineage>
        <taxon>Archaea</taxon>
        <taxon>Methanobacteriati</taxon>
        <taxon>Methanobacteriota</taxon>
        <taxon>Stenosarchaea group</taxon>
        <taxon>Halobacteria</taxon>
        <taxon>Halobacteriales</taxon>
        <taxon>Natronomonadaceae</taxon>
        <taxon>Natronomonas</taxon>
    </lineage>
</organism>
<keyword evidence="3" id="KW-1185">Reference proteome</keyword>
<feature type="region of interest" description="Disordered" evidence="1">
    <location>
        <begin position="1"/>
        <end position="26"/>
    </location>
</feature>
<proteinExistence type="predicted"/>
<sequence length="180" mass="19062">MGRERHPGGWSATVGFTPGVKPRGTRLVPPVEVRREPPFGPVGELESDRCPAFGRLRPGFEDQFERPDVTLVGDDRVVTDDVIVRVRRTLAGEISRGDQGDLVLAGRAVSGRAVGRVRVVSRVPVRVVSRVVCRVVVSVAIGTAREGCAADGDEEGSASHTIGIAPAGGICLQIHAGTRL</sequence>